<name>A0ABW4BD76_9LACO</name>
<feature type="transmembrane region" description="Helical" evidence="5">
    <location>
        <begin position="387"/>
        <end position="405"/>
    </location>
</feature>
<dbReference type="Pfam" id="PF00746">
    <property type="entry name" value="Gram_pos_anchor"/>
    <property type="match status" value="1"/>
</dbReference>
<organism evidence="8 9">
    <name type="scientific">Lacticaseibacillus jixianensis</name>
    <dbReference type="NCBI Taxonomy" id="2486012"/>
    <lineage>
        <taxon>Bacteria</taxon>
        <taxon>Bacillati</taxon>
        <taxon>Bacillota</taxon>
        <taxon>Bacilli</taxon>
        <taxon>Lactobacillales</taxon>
        <taxon>Lactobacillaceae</taxon>
        <taxon>Lacticaseibacillus</taxon>
    </lineage>
</organism>
<evidence type="ECO:0000256" key="6">
    <source>
        <dbReference type="SAM" id="SignalP"/>
    </source>
</evidence>
<dbReference type="Proteomes" id="UP001597249">
    <property type="component" value="Unassembled WGS sequence"/>
</dbReference>
<dbReference type="Pfam" id="PF17802">
    <property type="entry name" value="SpaA"/>
    <property type="match status" value="1"/>
</dbReference>
<dbReference type="InterPro" id="IPR041033">
    <property type="entry name" value="SpaA_PFL_dom_1"/>
</dbReference>
<evidence type="ECO:0000313" key="8">
    <source>
        <dbReference type="EMBL" id="MFD1393953.1"/>
    </source>
</evidence>
<dbReference type="EMBL" id="JBHTMO010000036">
    <property type="protein sequence ID" value="MFD1393953.1"/>
    <property type="molecule type" value="Genomic_DNA"/>
</dbReference>
<dbReference type="InterPro" id="IPR013783">
    <property type="entry name" value="Ig-like_fold"/>
</dbReference>
<dbReference type="Pfam" id="PF16555">
    <property type="entry name" value="GramPos_pilinD1"/>
    <property type="match status" value="1"/>
</dbReference>
<dbReference type="RefSeq" id="WP_125586352.1">
    <property type="nucleotide sequence ID" value="NZ_JBHTMO010000036.1"/>
</dbReference>
<sequence length="411" mass="44070">MTTSFWKKALTLVGAITLAVPLALGMNGQKVSAADPATPGTQNVTVNKYAFKDAALEPKGDAEWDNSKAPENGKPLAGAKFTAYNITKQYWAYLKANPIARDADDKDDAKYKRALSEAIYQAVNPTKDQSADKTINFKDGTPVVEEDGKTPLELTTNDSGAATFTDLPQYTEVVTDADKGTSVKMPSVFVFVESGTPEGYQTAANTVVALPYGNGTEDVNIYPKNHFDTTKQYSLLFKKIDGNSKVALSGAKFKIKRTDTDGNVSFAHVDNPDEMTTSQDVTWVKEDDTTNEPSEFTSNGEGLFGFTSTAEAFFDGAYHGLKPGVNYSVVETVAPDGYKKDPKLVDATGAEIESADASEVVTGKDQNYTRVADTPTSILPHTGGAGIVLYVVLGAALVILGTIAYKKRRAN</sequence>
<keyword evidence="5" id="KW-0812">Transmembrane</keyword>
<keyword evidence="9" id="KW-1185">Reference proteome</keyword>
<keyword evidence="5" id="KW-1133">Transmembrane helix</keyword>
<keyword evidence="5" id="KW-0472">Membrane</keyword>
<protein>
    <submittedName>
        <fullName evidence="8">Pilin N-terminal domain-containing protein</fullName>
    </submittedName>
</protein>
<accession>A0ABW4BD76</accession>
<feature type="chain" id="PRO_5047147985" evidence="6">
    <location>
        <begin position="34"/>
        <end position="411"/>
    </location>
</feature>
<feature type="signal peptide" evidence="6">
    <location>
        <begin position="1"/>
        <end position="33"/>
    </location>
</feature>
<gene>
    <name evidence="8" type="ORF">ACFQ3L_10290</name>
</gene>
<dbReference type="InterPro" id="IPR019931">
    <property type="entry name" value="LPXTG_anchor"/>
</dbReference>
<dbReference type="NCBIfam" id="TIGR01167">
    <property type="entry name" value="LPXTG_anchor"/>
    <property type="match status" value="1"/>
</dbReference>
<evidence type="ECO:0000313" key="9">
    <source>
        <dbReference type="Proteomes" id="UP001597249"/>
    </source>
</evidence>
<reference evidence="9" key="1">
    <citation type="journal article" date="2019" name="Int. J. Syst. Evol. Microbiol.">
        <title>The Global Catalogue of Microorganisms (GCM) 10K type strain sequencing project: providing services to taxonomists for standard genome sequencing and annotation.</title>
        <authorList>
            <consortium name="The Broad Institute Genomics Platform"/>
            <consortium name="The Broad Institute Genome Sequencing Center for Infectious Disease"/>
            <person name="Wu L."/>
            <person name="Ma J."/>
        </authorList>
    </citation>
    <scope>NUCLEOTIDE SEQUENCE [LARGE SCALE GENOMIC DNA]</scope>
    <source>
        <strain evidence="9">CCM 8911</strain>
    </source>
</reference>
<dbReference type="InterPro" id="IPR032364">
    <property type="entry name" value="GramPos_pilinD1_N"/>
</dbReference>
<evidence type="ECO:0000256" key="1">
    <source>
        <dbReference type="ARBA" id="ARBA00022512"/>
    </source>
</evidence>
<comment type="caution">
    <text evidence="8">The sequence shown here is derived from an EMBL/GenBank/DDBJ whole genome shotgun (WGS) entry which is preliminary data.</text>
</comment>
<keyword evidence="2" id="KW-0964">Secreted</keyword>
<dbReference type="PROSITE" id="PS50847">
    <property type="entry name" value="GRAM_POS_ANCHORING"/>
    <property type="match status" value="1"/>
</dbReference>
<proteinExistence type="predicted"/>
<evidence type="ECO:0000256" key="4">
    <source>
        <dbReference type="ARBA" id="ARBA00023088"/>
    </source>
</evidence>
<keyword evidence="3 6" id="KW-0732">Signal</keyword>
<keyword evidence="4" id="KW-0572">Peptidoglycan-anchor</keyword>
<evidence type="ECO:0000259" key="7">
    <source>
        <dbReference type="PROSITE" id="PS50847"/>
    </source>
</evidence>
<evidence type="ECO:0000256" key="5">
    <source>
        <dbReference type="SAM" id="Phobius"/>
    </source>
</evidence>
<keyword evidence="1" id="KW-0134">Cell wall</keyword>
<evidence type="ECO:0000256" key="2">
    <source>
        <dbReference type="ARBA" id="ARBA00022525"/>
    </source>
</evidence>
<evidence type="ECO:0000256" key="3">
    <source>
        <dbReference type="ARBA" id="ARBA00022729"/>
    </source>
</evidence>
<dbReference type="Gene3D" id="2.60.40.10">
    <property type="entry name" value="Immunoglobulins"/>
    <property type="match status" value="2"/>
</dbReference>
<feature type="domain" description="Gram-positive cocci surface proteins LPxTG" evidence="7">
    <location>
        <begin position="379"/>
        <end position="411"/>
    </location>
</feature>